<dbReference type="EMBL" id="UNRR01000040">
    <property type="protein sequence ID" value="SYZ79792.1"/>
    <property type="molecule type" value="Genomic_DNA"/>
</dbReference>
<reference evidence="9" key="1">
    <citation type="submission" date="2018-05" db="EMBL/GenBank/DDBJ databases">
        <authorList>
            <person name="Strepis N."/>
        </authorList>
    </citation>
    <scope>NUCLEOTIDE SEQUENCE [LARGE SCALE GENOMIC DNA]</scope>
</reference>
<dbReference type="SUPFAM" id="SSF161098">
    <property type="entry name" value="MetI-like"/>
    <property type="match status" value="1"/>
</dbReference>
<dbReference type="Pfam" id="PF00528">
    <property type="entry name" value="BPD_transp_1"/>
    <property type="match status" value="1"/>
</dbReference>
<gene>
    <name evidence="8" type="ORF">TART1_2668</name>
</gene>
<name>A0A383THE7_9LACT</name>
<evidence type="ECO:0000313" key="9">
    <source>
        <dbReference type="Proteomes" id="UP000262072"/>
    </source>
</evidence>
<evidence type="ECO:0000256" key="4">
    <source>
        <dbReference type="ARBA" id="ARBA00022989"/>
    </source>
</evidence>
<dbReference type="InterPro" id="IPR035906">
    <property type="entry name" value="MetI-like_sf"/>
</dbReference>
<dbReference type="PANTHER" id="PTHR30177">
    <property type="entry name" value="GLYCINE BETAINE/L-PROLINE TRANSPORT SYSTEM PERMEASE PROTEIN PROW"/>
    <property type="match status" value="1"/>
</dbReference>
<dbReference type="Proteomes" id="UP000262072">
    <property type="component" value="Unassembled WGS sequence"/>
</dbReference>
<accession>A0A383THE7</accession>
<comment type="subcellular location">
    <subcellularLocation>
        <location evidence="6">Cell membrane</location>
        <topology evidence="6">Multi-pass membrane protein</topology>
    </subcellularLocation>
    <subcellularLocation>
        <location evidence="1">Membrane</location>
        <topology evidence="1">Multi-pass membrane protein</topology>
    </subcellularLocation>
</comment>
<evidence type="ECO:0000256" key="2">
    <source>
        <dbReference type="ARBA" id="ARBA00022448"/>
    </source>
</evidence>
<feature type="transmembrane region" description="Helical" evidence="6">
    <location>
        <begin position="78"/>
        <end position="95"/>
    </location>
</feature>
<sequence>MMMDFLTTNGSELLFKTGEHFYISALALMLGVLVAVPLGIALTRFKRYSSFIISFVSILQTIPSLALLALMIPLFGIGKLPAIVALFIYSLLPILRNTFIGISNVDSNIIDSAKGMGLTDNQIILQVKLPLAAPVIMSGIRLAGVYVIAWATLASYIGAGGLGDYIFNGLNVYDQEMIIWGTLPVTVLALLADFLLGKLERFVSPQTTSAKGGN</sequence>
<organism evidence="8 9">
    <name type="scientific">Trichococcus shcherbakoviae</name>
    <dbReference type="NCBI Taxonomy" id="2094020"/>
    <lineage>
        <taxon>Bacteria</taxon>
        <taxon>Bacillati</taxon>
        <taxon>Bacillota</taxon>
        <taxon>Bacilli</taxon>
        <taxon>Lactobacillales</taxon>
        <taxon>Carnobacteriaceae</taxon>
        <taxon>Trichococcus</taxon>
    </lineage>
</organism>
<feature type="transmembrane region" description="Helical" evidence="6">
    <location>
        <begin position="177"/>
        <end position="196"/>
    </location>
</feature>
<evidence type="ECO:0000256" key="6">
    <source>
        <dbReference type="RuleBase" id="RU363032"/>
    </source>
</evidence>
<dbReference type="OrthoDB" id="9801163at2"/>
<evidence type="ECO:0000313" key="8">
    <source>
        <dbReference type="EMBL" id="SYZ79792.1"/>
    </source>
</evidence>
<evidence type="ECO:0000259" key="7">
    <source>
        <dbReference type="PROSITE" id="PS50928"/>
    </source>
</evidence>
<dbReference type="CDD" id="cd06261">
    <property type="entry name" value="TM_PBP2"/>
    <property type="match status" value="1"/>
</dbReference>
<feature type="transmembrane region" description="Helical" evidence="6">
    <location>
        <begin position="131"/>
        <end position="157"/>
    </location>
</feature>
<dbReference type="FunFam" id="1.10.3720.10:FF:000001">
    <property type="entry name" value="Glycine betaine ABC transporter, permease"/>
    <property type="match status" value="1"/>
</dbReference>
<keyword evidence="4 6" id="KW-1133">Transmembrane helix</keyword>
<dbReference type="GO" id="GO:0031460">
    <property type="term" value="P:glycine betaine transport"/>
    <property type="evidence" value="ECO:0007669"/>
    <property type="project" value="TreeGrafter"/>
</dbReference>
<dbReference type="Gene3D" id="1.10.3720.10">
    <property type="entry name" value="MetI-like"/>
    <property type="match status" value="1"/>
</dbReference>
<keyword evidence="3 6" id="KW-0812">Transmembrane</keyword>
<dbReference type="InterPro" id="IPR000515">
    <property type="entry name" value="MetI-like"/>
</dbReference>
<dbReference type="GO" id="GO:0055085">
    <property type="term" value="P:transmembrane transport"/>
    <property type="evidence" value="ECO:0007669"/>
    <property type="project" value="InterPro"/>
</dbReference>
<feature type="transmembrane region" description="Helical" evidence="6">
    <location>
        <begin position="52"/>
        <end position="72"/>
    </location>
</feature>
<feature type="transmembrane region" description="Helical" evidence="6">
    <location>
        <begin position="20"/>
        <end position="40"/>
    </location>
</feature>
<evidence type="ECO:0000256" key="3">
    <source>
        <dbReference type="ARBA" id="ARBA00022692"/>
    </source>
</evidence>
<feature type="domain" description="ABC transmembrane type-1" evidence="7">
    <location>
        <begin position="17"/>
        <end position="196"/>
    </location>
</feature>
<dbReference type="PANTHER" id="PTHR30177:SF28">
    <property type="entry name" value="CHOLINE TRANSPORT SYSTEM PERMEASE PROTEIN OPUBB"/>
    <property type="match status" value="1"/>
</dbReference>
<dbReference type="GO" id="GO:0005886">
    <property type="term" value="C:plasma membrane"/>
    <property type="evidence" value="ECO:0007669"/>
    <property type="project" value="UniProtKB-SubCell"/>
</dbReference>
<keyword evidence="5 6" id="KW-0472">Membrane</keyword>
<evidence type="ECO:0000256" key="5">
    <source>
        <dbReference type="ARBA" id="ARBA00023136"/>
    </source>
</evidence>
<dbReference type="InterPro" id="IPR051204">
    <property type="entry name" value="ABC_transp_perm/SBD"/>
</dbReference>
<dbReference type="AlphaFoldDB" id="A0A383THE7"/>
<protein>
    <recommendedName>
        <fullName evidence="7">ABC transmembrane type-1 domain-containing protein</fullName>
    </recommendedName>
</protein>
<dbReference type="PROSITE" id="PS50928">
    <property type="entry name" value="ABC_TM1"/>
    <property type="match status" value="1"/>
</dbReference>
<keyword evidence="2 6" id="KW-0813">Transport</keyword>
<evidence type="ECO:0000256" key="1">
    <source>
        <dbReference type="ARBA" id="ARBA00004141"/>
    </source>
</evidence>
<comment type="similarity">
    <text evidence="6">Belongs to the binding-protein-dependent transport system permease family.</text>
</comment>
<proteinExistence type="inferred from homology"/>